<name>A0A369IFL1_9BACT</name>
<protein>
    <submittedName>
        <fullName evidence="1">Uncharacterized protein</fullName>
    </submittedName>
</protein>
<proteinExistence type="predicted"/>
<gene>
    <name evidence="1" type="ORF">DVG78_11510</name>
</gene>
<dbReference type="AlphaFoldDB" id="A0A369IFL1"/>
<keyword evidence="2" id="KW-1185">Reference proteome</keyword>
<comment type="caution">
    <text evidence="1">The sequence shown here is derived from an EMBL/GenBank/DDBJ whole genome shotgun (WGS) entry which is preliminary data.</text>
</comment>
<evidence type="ECO:0000313" key="2">
    <source>
        <dbReference type="Proteomes" id="UP000253141"/>
    </source>
</evidence>
<reference evidence="1 2" key="1">
    <citation type="submission" date="2018-07" db="EMBL/GenBank/DDBJ databases">
        <title>Genome analysis of Runella aurantiaca.</title>
        <authorList>
            <person name="Yang X."/>
        </authorList>
    </citation>
    <scope>NUCLEOTIDE SEQUENCE [LARGE SCALE GENOMIC DNA]</scope>
    <source>
        <strain evidence="1 2">YX9</strain>
    </source>
</reference>
<organism evidence="1 2">
    <name type="scientific">Runella aurantiaca</name>
    <dbReference type="NCBI Taxonomy" id="2282308"/>
    <lineage>
        <taxon>Bacteria</taxon>
        <taxon>Pseudomonadati</taxon>
        <taxon>Bacteroidota</taxon>
        <taxon>Cytophagia</taxon>
        <taxon>Cytophagales</taxon>
        <taxon>Spirosomataceae</taxon>
        <taxon>Runella</taxon>
    </lineage>
</organism>
<accession>A0A369IFL1</accession>
<dbReference type="EMBL" id="QPIW01000007">
    <property type="protein sequence ID" value="RDB06024.1"/>
    <property type="molecule type" value="Genomic_DNA"/>
</dbReference>
<evidence type="ECO:0000313" key="1">
    <source>
        <dbReference type="EMBL" id="RDB06024.1"/>
    </source>
</evidence>
<dbReference type="Proteomes" id="UP000253141">
    <property type="component" value="Unassembled WGS sequence"/>
</dbReference>
<sequence length="78" mass="9065">MFFFISLFDSLSKEPTGFQILFAVGFLRNKSGKSTLIPLLKFGKKAIFLRRYCKKRLEFWQETQNSALLGLWEGNVLV</sequence>